<dbReference type="AlphaFoldDB" id="A0A7S8MZP9"/>
<evidence type="ECO:0000313" key="3">
    <source>
        <dbReference type="Proteomes" id="UP000594480"/>
    </source>
</evidence>
<reference evidence="2 3" key="1">
    <citation type="submission" date="2020-11" db="EMBL/GenBank/DDBJ databases">
        <title>Amino acid is mineralized and recycled by bacteria in oceanic microbiome.</title>
        <authorList>
            <person name="Zheng L.Y."/>
        </authorList>
    </citation>
    <scope>NUCLEOTIDE SEQUENCE [LARGE SCALE GENOMIC DNA]</scope>
    <source>
        <strain evidence="2 3">A32-1</strain>
    </source>
</reference>
<accession>A0A7S8MZP9</accession>
<name>A0A7S8MZP9_9MICO</name>
<organism evidence="2 3">
    <name type="scientific">Microbacterium schleiferi</name>
    <dbReference type="NCBI Taxonomy" id="69362"/>
    <lineage>
        <taxon>Bacteria</taxon>
        <taxon>Bacillati</taxon>
        <taxon>Actinomycetota</taxon>
        <taxon>Actinomycetes</taxon>
        <taxon>Micrococcales</taxon>
        <taxon>Microbacteriaceae</taxon>
        <taxon>Microbacterium</taxon>
    </lineage>
</organism>
<dbReference type="RefSeq" id="WP_195693561.1">
    <property type="nucleotide sequence ID" value="NZ_CP064760.1"/>
</dbReference>
<keyword evidence="1" id="KW-0812">Transmembrane</keyword>
<evidence type="ECO:0008006" key="4">
    <source>
        <dbReference type="Google" id="ProtNLM"/>
    </source>
</evidence>
<keyword evidence="1" id="KW-1133">Transmembrane helix</keyword>
<proteinExistence type="predicted"/>
<keyword evidence="1" id="KW-0472">Membrane</keyword>
<sequence length="388" mass="40029">MGFTLGIAPTAIASWTAPLPSSAVVFPSQLGTYSWFTLHGDPGMPVTMTYQNGVGVEFMDAPQAVALGVDGSTYRRVAAAEDRSIPADQGDPADMVLSADGTFAVIAGANGHGTVVVHSFADGVSHDISIGAGRSAVPLSITSDGDQVLVLLGDDEMSRYADTAMKLHGTLALLDLASGDLADYPLEGVMAAAISPDGTRVAAQIEDGTVVMDAAGRGVRSLSSLSGGGGLTDDAWSPNGTHLATIAYEEEWASALRTEALLQITDVVTDTTAVVPLEGIDYAAVRGWNDDDTVIVQAYRDDNGAEFMWVDAGTGATETFATYDSGFTGASVASADLARDLVGEWVIEDRAPQQGWIEGILLGAVVGTVCGLAVWVVARRSGANRAAV</sequence>
<dbReference type="Gene3D" id="2.130.10.10">
    <property type="entry name" value="YVTN repeat-like/Quinoprotein amine dehydrogenase"/>
    <property type="match status" value="1"/>
</dbReference>
<dbReference type="EMBL" id="CP064760">
    <property type="protein sequence ID" value="QPE05545.1"/>
    <property type="molecule type" value="Genomic_DNA"/>
</dbReference>
<protein>
    <recommendedName>
        <fullName evidence="4">WD40 repeat domain-containing protein</fullName>
    </recommendedName>
</protein>
<evidence type="ECO:0000313" key="2">
    <source>
        <dbReference type="EMBL" id="QPE05545.1"/>
    </source>
</evidence>
<dbReference type="InterPro" id="IPR015943">
    <property type="entry name" value="WD40/YVTN_repeat-like_dom_sf"/>
</dbReference>
<gene>
    <name evidence="2" type="ORF">IT882_05915</name>
</gene>
<feature type="transmembrane region" description="Helical" evidence="1">
    <location>
        <begin position="356"/>
        <end position="378"/>
    </location>
</feature>
<dbReference type="KEGG" id="msf:IT882_05915"/>
<keyword evidence="3" id="KW-1185">Reference proteome</keyword>
<dbReference type="Proteomes" id="UP000594480">
    <property type="component" value="Chromosome"/>
</dbReference>
<evidence type="ECO:0000256" key="1">
    <source>
        <dbReference type="SAM" id="Phobius"/>
    </source>
</evidence>
<dbReference type="SUPFAM" id="SSF82171">
    <property type="entry name" value="DPP6 N-terminal domain-like"/>
    <property type="match status" value="1"/>
</dbReference>